<organism evidence="2 3">
    <name type="scientific">Phaeodactylibacter luteus</name>
    <dbReference type="NCBI Taxonomy" id="1564516"/>
    <lineage>
        <taxon>Bacteria</taxon>
        <taxon>Pseudomonadati</taxon>
        <taxon>Bacteroidota</taxon>
        <taxon>Saprospiria</taxon>
        <taxon>Saprospirales</taxon>
        <taxon>Haliscomenobacteraceae</taxon>
        <taxon>Phaeodactylibacter</taxon>
    </lineage>
</organism>
<dbReference type="OrthoDB" id="670730at2"/>
<dbReference type="RefSeq" id="WP_147166739.1">
    <property type="nucleotide sequence ID" value="NZ_VOOR01000011.1"/>
</dbReference>
<proteinExistence type="predicted"/>
<dbReference type="EMBL" id="VOOR01000011">
    <property type="protein sequence ID" value="TXB64444.1"/>
    <property type="molecule type" value="Genomic_DNA"/>
</dbReference>
<evidence type="ECO:0000313" key="2">
    <source>
        <dbReference type="EMBL" id="TXB64444.1"/>
    </source>
</evidence>
<name>A0A5C6RR62_9BACT</name>
<accession>A0A5C6RR62</accession>
<dbReference type="PROSITE" id="PS51257">
    <property type="entry name" value="PROKAR_LIPOPROTEIN"/>
    <property type="match status" value="1"/>
</dbReference>
<feature type="chain" id="PRO_5022824170" evidence="1">
    <location>
        <begin position="23"/>
        <end position="292"/>
    </location>
</feature>
<dbReference type="Proteomes" id="UP000321580">
    <property type="component" value="Unassembled WGS sequence"/>
</dbReference>
<evidence type="ECO:0000313" key="3">
    <source>
        <dbReference type="Proteomes" id="UP000321580"/>
    </source>
</evidence>
<feature type="signal peptide" evidence="1">
    <location>
        <begin position="1"/>
        <end position="22"/>
    </location>
</feature>
<reference evidence="2 3" key="1">
    <citation type="submission" date="2019-08" db="EMBL/GenBank/DDBJ databases">
        <title>Genome of Phaeodactylibacter luteus.</title>
        <authorList>
            <person name="Bowman J.P."/>
        </authorList>
    </citation>
    <scope>NUCLEOTIDE SEQUENCE [LARGE SCALE GENOMIC DNA]</scope>
    <source>
        <strain evidence="2 3">KCTC 42180</strain>
    </source>
</reference>
<gene>
    <name evidence="2" type="ORF">FRY97_07020</name>
</gene>
<keyword evidence="3" id="KW-1185">Reference proteome</keyword>
<sequence>MQAISRTAISLLSCSAFLLLLAASSCNTGDDIDVTPPSMAIESMSPAPAPYEVCGSTEDTVFTLRGGETLRMGLAFTDDASLSQYKVDIHNNFDCHGHGGSSAPGVAIPNVSSLTEDWTELSISPLSGTAQAVQLTLQAPENVTAGVYHFQIQVLDESGNDNPLANFYSIRAINPQDEEAPALTVNLPAGQVFSAAKGSSIRFQGDVADGQSLSEGGNGLLFLSYTDLSSGNTFATDAVVVFDEGVDNHYAFDFEYTVPTTLKAGNYRFRLDAFDGVRNAAAPAFFEVTVTD</sequence>
<dbReference type="InterPro" id="IPR027829">
    <property type="entry name" value="DUF4625"/>
</dbReference>
<protein>
    <submittedName>
        <fullName evidence="2">DUF4625 domain-containing protein</fullName>
    </submittedName>
</protein>
<dbReference type="Pfam" id="PF15418">
    <property type="entry name" value="DUF4625"/>
    <property type="match status" value="1"/>
</dbReference>
<dbReference type="AlphaFoldDB" id="A0A5C6RR62"/>
<comment type="caution">
    <text evidence="2">The sequence shown here is derived from an EMBL/GenBank/DDBJ whole genome shotgun (WGS) entry which is preliminary data.</text>
</comment>
<keyword evidence="1" id="KW-0732">Signal</keyword>
<evidence type="ECO:0000256" key="1">
    <source>
        <dbReference type="SAM" id="SignalP"/>
    </source>
</evidence>